<proteinExistence type="predicted"/>
<dbReference type="HOGENOM" id="CLU_2963703_0_0_1"/>
<accession>G4VF61</accession>
<keyword evidence="2" id="KW-1185">Reference proteome</keyword>
<dbReference type="KEGG" id="smm:Smp_123460"/>
<dbReference type="CTD" id="8342431"/>
<dbReference type="Proteomes" id="UP000008854">
    <property type="component" value="Unassembled WGS sequence"/>
</dbReference>
<organism evidence="2 3">
    <name type="scientific">Schistosoma mansoni</name>
    <name type="common">Blood fluke</name>
    <dbReference type="NCBI Taxonomy" id="6183"/>
    <lineage>
        <taxon>Eukaryota</taxon>
        <taxon>Metazoa</taxon>
        <taxon>Spiralia</taxon>
        <taxon>Lophotrochozoa</taxon>
        <taxon>Platyhelminthes</taxon>
        <taxon>Trematoda</taxon>
        <taxon>Digenea</taxon>
        <taxon>Strigeidida</taxon>
        <taxon>Schistosomatoidea</taxon>
        <taxon>Schistosomatidae</taxon>
        <taxon>Schistosoma</taxon>
    </lineage>
</organism>
<feature type="region of interest" description="Disordered" evidence="1">
    <location>
        <begin position="1"/>
        <end position="34"/>
    </location>
</feature>
<reference evidence="2" key="1">
    <citation type="journal article" date="2012" name="PLoS Negl. Trop. Dis.">
        <title>A systematically improved high quality genome and transcriptome of the human blood fluke Schistosoma mansoni.</title>
        <authorList>
            <person name="Protasio A.V."/>
            <person name="Tsai I.J."/>
            <person name="Babbage A."/>
            <person name="Nichol S."/>
            <person name="Hunt M."/>
            <person name="Aslett M.A."/>
            <person name="De Silva N."/>
            <person name="Velarde G.S."/>
            <person name="Anderson T.J."/>
            <person name="Clark R.C."/>
            <person name="Davidson C."/>
            <person name="Dillon G.P."/>
            <person name="Holroyd N.E."/>
            <person name="LoVerde P.T."/>
            <person name="Lloyd C."/>
            <person name="McQuillan J."/>
            <person name="Oliveira G."/>
            <person name="Otto T.D."/>
            <person name="Parker-Manuel S.J."/>
            <person name="Quail M.A."/>
            <person name="Wilson R.A."/>
            <person name="Zerlotini A."/>
            <person name="Dunne D.W."/>
            <person name="Berriman M."/>
        </authorList>
    </citation>
    <scope>NUCLEOTIDE SEQUENCE [LARGE SCALE GENOMIC DNA]</scope>
    <source>
        <strain evidence="2">Puerto Rican</strain>
    </source>
</reference>
<dbReference type="WBParaSite" id="Smp_123460.1">
    <property type="protein sequence ID" value="Smp_123460.1"/>
    <property type="gene ID" value="Smp_123460"/>
</dbReference>
<reference evidence="3" key="2">
    <citation type="submission" date="2018-12" db="UniProtKB">
        <authorList>
            <consortium name="WormBaseParasite"/>
        </authorList>
    </citation>
    <scope>IDENTIFICATION</scope>
    <source>
        <strain evidence="3">Puerto Rican</strain>
    </source>
</reference>
<dbReference type="AlphaFoldDB" id="G4VF61"/>
<protein>
    <submittedName>
        <fullName evidence="3">Uncharacterized protein</fullName>
    </submittedName>
</protein>
<evidence type="ECO:0000313" key="2">
    <source>
        <dbReference type="Proteomes" id="UP000008854"/>
    </source>
</evidence>
<evidence type="ECO:0000256" key="1">
    <source>
        <dbReference type="SAM" id="MobiDB-lite"/>
    </source>
</evidence>
<dbReference type="GeneID" id="8342431"/>
<dbReference type="RefSeq" id="XP_018651179.1">
    <property type="nucleotide sequence ID" value="XM_018799385.1"/>
</dbReference>
<name>G4VF61_SCHMA</name>
<feature type="compositionally biased region" description="Basic and acidic residues" evidence="1">
    <location>
        <begin position="13"/>
        <end position="24"/>
    </location>
</feature>
<dbReference type="InParanoid" id="G4VF61"/>
<evidence type="ECO:0000313" key="3">
    <source>
        <dbReference type="WBParaSite" id="Smp_123460.1"/>
    </source>
</evidence>
<sequence length="59" mass="6727">METVRPVQHKDRHGNTSELQERQRIGIGEPVTNKEMTPHLISTETCFDNSPAMTLYETA</sequence>